<feature type="transmembrane region" description="Helical" evidence="3">
    <location>
        <begin position="234"/>
        <end position="252"/>
    </location>
</feature>
<feature type="transmembrane region" description="Helical" evidence="3">
    <location>
        <begin position="398"/>
        <end position="423"/>
    </location>
</feature>
<protein>
    <recommendedName>
        <fullName evidence="6">Spore germination protein</fullName>
    </recommendedName>
</protein>
<dbReference type="PIRSF" id="PIRSF005690">
    <property type="entry name" value="GerBA"/>
    <property type="match status" value="1"/>
</dbReference>
<dbReference type="InterPro" id="IPR004995">
    <property type="entry name" value="Spore_Ger"/>
</dbReference>
<dbReference type="Pfam" id="PF03323">
    <property type="entry name" value="GerA"/>
    <property type="match status" value="1"/>
</dbReference>
<keyword evidence="3" id="KW-0812">Transmembrane</keyword>
<evidence type="ECO:0000256" key="1">
    <source>
        <dbReference type="ARBA" id="ARBA00005278"/>
    </source>
</evidence>
<dbReference type="InterPro" id="IPR050768">
    <property type="entry name" value="UPF0353/GerABKA_families"/>
</dbReference>
<dbReference type="RefSeq" id="WP_206870911.1">
    <property type="nucleotide sequence ID" value="NZ_BMBA01000003.1"/>
</dbReference>
<accession>A0ABQ1ED06</accession>
<dbReference type="EMBL" id="BMBA01000003">
    <property type="protein sequence ID" value="GFZ32634.1"/>
    <property type="molecule type" value="Genomic_DNA"/>
</dbReference>
<evidence type="ECO:0000256" key="2">
    <source>
        <dbReference type="ARBA" id="ARBA00023136"/>
    </source>
</evidence>
<keyword evidence="3" id="KW-1133">Transmembrane helix</keyword>
<comment type="similarity">
    <text evidence="1">Belongs to the GerABKA family.</text>
</comment>
<reference evidence="4 5" key="1">
    <citation type="journal article" date="2021" name="Int. J. Syst. Evol. Microbiol.">
        <title>Clostridium zeae sp. nov., isolated from corn silage.</title>
        <authorList>
            <person name="Kobayashi H."/>
            <person name="Tanizawa Y."/>
            <person name="Yagura M."/>
            <person name="Sakamoto M."/>
            <person name="Ohkuma M."/>
            <person name="Tohno M."/>
        </authorList>
    </citation>
    <scope>NUCLEOTIDE SEQUENCE [LARGE SCALE GENOMIC DNA]</scope>
    <source>
        <strain evidence="4 5">CSC2</strain>
    </source>
</reference>
<evidence type="ECO:0000313" key="4">
    <source>
        <dbReference type="EMBL" id="GFZ32634.1"/>
    </source>
</evidence>
<dbReference type="PANTHER" id="PTHR22550:SF5">
    <property type="entry name" value="LEUCINE ZIPPER PROTEIN 4"/>
    <property type="match status" value="1"/>
</dbReference>
<keyword evidence="2 3" id="KW-0472">Membrane</keyword>
<organism evidence="4 5">
    <name type="scientific">Clostridium zeae</name>
    <dbReference type="NCBI Taxonomy" id="2759022"/>
    <lineage>
        <taxon>Bacteria</taxon>
        <taxon>Bacillati</taxon>
        <taxon>Bacillota</taxon>
        <taxon>Clostridia</taxon>
        <taxon>Eubacteriales</taxon>
        <taxon>Clostridiaceae</taxon>
        <taxon>Clostridium</taxon>
    </lineage>
</organism>
<evidence type="ECO:0000313" key="5">
    <source>
        <dbReference type="Proteomes" id="UP000663802"/>
    </source>
</evidence>
<sequence length="444" mass="50075">MFSEEETLKIASWLKDTLQNSFDIAFRHLESHEIKTDFLYITSICDPLIIKKNIITSFFRSKDLQEYRNYLISFDKSLESTDRQVILNKLLQGAVAIFLDNTVLLFDAEYFLESSITASQIETVIQGPKDSLREKLDTNLNIIRQRYSKKSLKIELRQFGTLNTPTAIIYDNSIVNNEALNELQICLQKLPKEYGEPVQHLHKYLMKHNSSIFPTILLTDRPDRIVTSLNEGKISIIIEGSPFAMILPSVFFDFMSSMEDVYQLPSISKSLLILRYLGLFIAVTLPGFYVGITSYNPELFKFQLALSIAGNRVSVPYSSFIEVICMLLMTEILSESSSRLPKMVGPAATTVGGLIIGQAASEAGLISNIMVIIVSAVAISTFLIPVNSFNYSIRIIKYPLLILSIFFGLNGIIVGIIAVTLYISNIRSFGRPYLQLFSKKFPTK</sequence>
<feature type="transmembrane region" description="Helical" evidence="3">
    <location>
        <begin position="273"/>
        <end position="295"/>
    </location>
</feature>
<evidence type="ECO:0008006" key="6">
    <source>
        <dbReference type="Google" id="ProtNLM"/>
    </source>
</evidence>
<gene>
    <name evidence="4" type="ORF">CSC2_31600</name>
</gene>
<evidence type="ECO:0000256" key="3">
    <source>
        <dbReference type="SAM" id="Phobius"/>
    </source>
</evidence>
<dbReference type="PANTHER" id="PTHR22550">
    <property type="entry name" value="SPORE GERMINATION PROTEIN"/>
    <property type="match status" value="1"/>
</dbReference>
<feature type="transmembrane region" description="Helical" evidence="3">
    <location>
        <begin position="365"/>
        <end position="386"/>
    </location>
</feature>
<keyword evidence="5" id="KW-1185">Reference proteome</keyword>
<comment type="caution">
    <text evidence="4">The sequence shown here is derived from an EMBL/GenBank/DDBJ whole genome shotgun (WGS) entry which is preliminary data.</text>
</comment>
<dbReference type="Proteomes" id="UP000663802">
    <property type="component" value="Unassembled WGS sequence"/>
</dbReference>
<proteinExistence type="inferred from homology"/>
<name>A0ABQ1ED06_9CLOT</name>